<evidence type="ECO:0000313" key="3">
    <source>
        <dbReference type="Proteomes" id="UP000249890"/>
    </source>
</evidence>
<reference evidence="2 3" key="1">
    <citation type="submission" date="2017-06" db="EMBL/GenBank/DDBJ databases">
        <title>Complete genome sequence of Paenibacillus donghaensis KCTC 13049T isolated from East Sea sediment, South Korea.</title>
        <authorList>
            <person name="Jung B.K."/>
            <person name="Hong S.-J."/>
            <person name="Shin J.-H."/>
        </authorList>
    </citation>
    <scope>NUCLEOTIDE SEQUENCE [LARGE SCALE GENOMIC DNA]</scope>
    <source>
        <strain evidence="2 3">KCTC 13049</strain>
    </source>
</reference>
<evidence type="ECO:0008006" key="4">
    <source>
        <dbReference type="Google" id="ProtNLM"/>
    </source>
</evidence>
<dbReference type="GO" id="GO:0043937">
    <property type="term" value="P:regulation of sporulation"/>
    <property type="evidence" value="ECO:0007669"/>
    <property type="project" value="InterPro"/>
</dbReference>
<dbReference type="AlphaFoldDB" id="A0A2Z2KTN1"/>
<evidence type="ECO:0000256" key="1">
    <source>
        <dbReference type="SAM" id="MobiDB-lite"/>
    </source>
</evidence>
<dbReference type="InterPro" id="IPR018540">
    <property type="entry name" value="Spo0E-like"/>
</dbReference>
<feature type="compositionally biased region" description="Basic and acidic residues" evidence="1">
    <location>
        <begin position="52"/>
        <end position="61"/>
    </location>
</feature>
<dbReference type="Pfam" id="PF09388">
    <property type="entry name" value="SpoOE-like"/>
    <property type="match status" value="1"/>
</dbReference>
<accession>A0A2Z2KTN1</accession>
<dbReference type="Proteomes" id="UP000249890">
    <property type="component" value="Chromosome"/>
</dbReference>
<feature type="region of interest" description="Disordered" evidence="1">
    <location>
        <begin position="52"/>
        <end position="76"/>
    </location>
</feature>
<proteinExistence type="predicted"/>
<organism evidence="2 3">
    <name type="scientific">Paenibacillus donghaensis</name>
    <dbReference type="NCBI Taxonomy" id="414771"/>
    <lineage>
        <taxon>Bacteria</taxon>
        <taxon>Bacillati</taxon>
        <taxon>Bacillota</taxon>
        <taxon>Bacilli</taxon>
        <taxon>Bacillales</taxon>
        <taxon>Paenibacillaceae</taxon>
        <taxon>Paenibacillus</taxon>
    </lineage>
</organism>
<sequence length="76" mass="8805">MEKARQELCDLEQIYGLGHPGVLRQSMVLDELINRYNRSYYAHVNNYTYRSERGTKDEHKPGQAQLHSNTFAASFG</sequence>
<dbReference type="Gene3D" id="4.10.280.10">
    <property type="entry name" value="Helix-loop-helix DNA-binding domain"/>
    <property type="match status" value="1"/>
</dbReference>
<protein>
    <recommendedName>
        <fullName evidence="4">Aspartyl-phosphate phosphatase Spo0E family protein</fullName>
    </recommendedName>
</protein>
<dbReference type="SUPFAM" id="SSF140500">
    <property type="entry name" value="BAS1536-like"/>
    <property type="match status" value="1"/>
</dbReference>
<dbReference type="GO" id="GO:0046983">
    <property type="term" value="F:protein dimerization activity"/>
    <property type="evidence" value="ECO:0007669"/>
    <property type="project" value="InterPro"/>
</dbReference>
<dbReference type="OrthoDB" id="2627535at2"/>
<gene>
    <name evidence="2" type="ORF">B9T62_35610</name>
</gene>
<name>A0A2Z2KTN1_9BACL</name>
<dbReference type="EMBL" id="CP021780">
    <property type="protein sequence ID" value="ASA26609.1"/>
    <property type="molecule type" value="Genomic_DNA"/>
</dbReference>
<dbReference type="InterPro" id="IPR037208">
    <property type="entry name" value="Spo0E-like_sf"/>
</dbReference>
<dbReference type="InterPro" id="IPR036638">
    <property type="entry name" value="HLH_DNA-bd_sf"/>
</dbReference>
<feature type="compositionally biased region" description="Polar residues" evidence="1">
    <location>
        <begin position="65"/>
        <end position="76"/>
    </location>
</feature>
<dbReference type="KEGG" id="pdh:B9T62_35610"/>
<keyword evidence="3" id="KW-1185">Reference proteome</keyword>
<evidence type="ECO:0000313" key="2">
    <source>
        <dbReference type="EMBL" id="ASA26609.1"/>
    </source>
</evidence>